<dbReference type="Proteomes" id="UP001218412">
    <property type="component" value="Chromosome"/>
</dbReference>
<keyword evidence="3" id="KW-1185">Reference proteome</keyword>
<reference evidence="2 3" key="1">
    <citation type="submission" date="2021-01" db="EMBL/GenBank/DDBJ databases">
        <title>Biogeographic distribution of Paracoccus.</title>
        <authorList>
            <person name="Hollensteiner J."/>
            <person name="Leineberger J."/>
            <person name="Brinkhoff T."/>
            <person name="Daniel R."/>
        </authorList>
    </citation>
    <scope>NUCLEOTIDE SEQUENCE [LARGE SCALE GENOMIC DNA]</scope>
    <source>
        <strain evidence="2 3">LMG25392</strain>
    </source>
</reference>
<dbReference type="Pfam" id="PF11716">
    <property type="entry name" value="MDMPI_N"/>
    <property type="match status" value="1"/>
</dbReference>
<evidence type="ECO:0000259" key="1">
    <source>
        <dbReference type="Pfam" id="PF11716"/>
    </source>
</evidence>
<dbReference type="SUPFAM" id="SSF109854">
    <property type="entry name" value="DinB/YfiT-like putative metalloenzymes"/>
    <property type="match status" value="1"/>
</dbReference>
<dbReference type="GO" id="GO:0016853">
    <property type="term" value="F:isomerase activity"/>
    <property type="evidence" value="ECO:0007669"/>
    <property type="project" value="UniProtKB-KW"/>
</dbReference>
<accession>A0ABY7SWY7</accession>
<dbReference type="EMBL" id="CP067134">
    <property type="protein sequence ID" value="WCR11536.1"/>
    <property type="molecule type" value="Genomic_DNA"/>
</dbReference>
<dbReference type="Gene3D" id="1.20.120.450">
    <property type="entry name" value="dinb family like domain"/>
    <property type="match status" value="1"/>
</dbReference>
<gene>
    <name evidence="2" type="ORF">JHW45_03860</name>
</gene>
<dbReference type="RefSeq" id="WP_272859643.1">
    <property type="nucleotide sequence ID" value="NZ_CP067134.1"/>
</dbReference>
<evidence type="ECO:0000313" key="2">
    <source>
        <dbReference type="EMBL" id="WCR11536.1"/>
    </source>
</evidence>
<organism evidence="2 3">
    <name type="scientific">Paracoccus stylophorae</name>
    <dbReference type="NCBI Taxonomy" id="659350"/>
    <lineage>
        <taxon>Bacteria</taxon>
        <taxon>Pseudomonadati</taxon>
        <taxon>Pseudomonadota</taxon>
        <taxon>Alphaproteobacteria</taxon>
        <taxon>Rhodobacterales</taxon>
        <taxon>Paracoccaceae</taxon>
        <taxon>Paracoccus</taxon>
    </lineage>
</organism>
<name>A0ABY7SWY7_9RHOB</name>
<dbReference type="InterPro" id="IPR024344">
    <property type="entry name" value="MDMPI_metal-binding"/>
</dbReference>
<proteinExistence type="predicted"/>
<evidence type="ECO:0000313" key="3">
    <source>
        <dbReference type="Proteomes" id="UP001218412"/>
    </source>
</evidence>
<sequence length="185" mass="20089">MSSLDEARAELRARQGAGARYDAETAPAEALDMARRGTAYLARIVNGLDEAALWTVSAREGWTRRRVIAAAALEAREIAQALEDATGKQGDRAETGTAALDLAETLPSRALRHLAAHAEVHLNVVWRDLTDAEWDTEVNLSCGRMPARDMPRLHAETLWRAALDLRAGGRTRDLPAALKENLASG</sequence>
<feature type="domain" description="Mycothiol-dependent maleylpyruvate isomerase metal-binding" evidence="1">
    <location>
        <begin position="35"/>
        <end position="159"/>
    </location>
</feature>
<keyword evidence="2" id="KW-0413">Isomerase</keyword>
<dbReference type="InterPro" id="IPR034660">
    <property type="entry name" value="DinB/YfiT-like"/>
</dbReference>
<protein>
    <submittedName>
        <fullName evidence="2">Maleylpyruvate isomerase N-terminal domain-containing protein</fullName>
    </submittedName>
</protein>